<dbReference type="EMBL" id="HBIP01023647">
    <property type="protein sequence ID" value="CAE0499091.1"/>
    <property type="molecule type" value="Transcribed_RNA"/>
</dbReference>
<evidence type="ECO:0000313" key="4">
    <source>
        <dbReference type="EMBL" id="CAE0499089.1"/>
    </source>
</evidence>
<feature type="compositionally biased region" description="Polar residues" evidence="3">
    <location>
        <begin position="548"/>
        <end position="558"/>
    </location>
</feature>
<dbReference type="CDD" id="cd07067">
    <property type="entry name" value="HP_PGM_like"/>
    <property type="match status" value="1"/>
</dbReference>
<feature type="binding site" evidence="2">
    <location>
        <position position="198"/>
    </location>
    <ligand>
        <name>substrate</name>
    </ligand>
</feature>
<dbReference type="AlphaFoldDB" id="A0A6S8LNM3"/>
<dbReference type="PANTHER" id="PTHR46192">
    <property type="entry name" value="BROAD-RANGE ACID PHOSPHATASE DET1"/>
    <property type="match status" value="1"/>
</dbReference>
<feature type="region of interest" description="Disordered" evidence="3">
    <location>
        <begin position="518"/>
        <end position="558"/>
    </location>
</feature>
<organism evidence="5">
    <name type="scientific">Dunaliella tertiolecta</name>
    <name type="common">Green alga</name>
    <dbReference type="NCBI Taxonomy" id="3047"/>
    <lineage>
        <taxon>Eukaryota</taxon>
        <taxon>Viridiplantae</taxon>
        <taxon>Chlorophyta</taxon>
        <taxon>core chlorophytes</taxon>
        <taxon>Chlorophyceae</taxon>
        <taxon>CS clade</taxon>
        <taxon>Chlamydomonadales</taxon>
        <taxon>Dunaliellaceae</taxon>
        <taxon>Dunaliella</taxon>
    </lineage>
</organism>
<feature type="active site" description="Tele-phosphohistidine intermediate" evidence="1">
    <location>
        <position position="137"/>
    </location>
</feature>
<evidence type="ECO:0000256" key="2">
    <source>
        <dbReference type="PIRSR" id="PIRSR613078-2"/>
    </source>
</evidence>
<accession>A0A6S8LNM3</accession>
<protein>
    <recommendedName>
        <fullName evidence="6">Phosphoglycerate mutase-like protein</fullName>
    </recommendedName>
</protein>
<dbReference type="Gene3D" id="3.40.50.1240">
    <property type="entry name" value="Phosphoglycerate mutase-like"/>
    <property type="match status" value="1"/>
</dbReference>
<evidence type="ECO:0000256" key="3">
    <source>
        <dbReference type="SAM" id="MobiDB-lite"/>
    </source>
</evidence>
<proteinExistence type="predicted"/>
<evidence type="ECO:0000313" key="5">
    <source>
        <dbReference type="EMBL" id="CAE0499091.1"/>
    </source>
</evidence>
<dbReference type="SUPFAM" id="SSF53254">
    <property type="entry name" value="Phosphoglycerate mutase-like"/>
    <property type="match status" value="1"/>
</dbReference>
<dbReference type="Pfam" id="PF00300">
    <property type="entry name" value="His_Phos_1"/>
    <property type="match status" value="1"/>
</dbReference>
<gene>
    <name evidence="4" type="ORF">DTER00134_LOCUS14162</name>
    <name evidence="5" type="ORF">DTER00134_LOCUS14164</name>
</gene>
<feature type="region of interest" description="Disordered" evidence="3">
    <location>
        <begin position="379"/>
        <end position="460"/>
    </location>
</feature>
<feature type="region of interest" description="Disordered" evidence="3">
    <location>
        <begin position="1"/>
        <end position="63"/>
    </location>
</feature>
<evidence type="ECO:0008006" key="6">
    <source>
        <dbReference type="Google" id="ProtNLM"/>
    </source>
</evidence>
<dbReference type="EMBL" id="HBIP01023645">
    <property type="protein sequence ID" value="CAE0499089.1"/>
    <property type="molecule type" value="Transcribed_RNA"/>
</dbReference>
<feature type="compositionally biased region" description="Basic and acidic residues" evidence="3">
    <location>
        <begin position="518"/>
        <end position="529"/>
    </location>
</feature>
<feature type="active site" description="Proton donor/acceptor" evidence="1">
    <location>
        <position position="226"/>
    </location>
</feature>
<reference evidence="5" key="1">
    <citation type="submission" date="2021-01" db="EMBL/GenBank/DDBJ databases">
        <authorList>
            <person name="Corre E."/>
            <person name="Pelletier E."/>
            <person name="Niang G."/>
            <person name="Scheremetjew M."/>
            <person name="Finn R."/>
            <person name="Kale V."/>
            <person name="Holt S."/>
            <person name="Cochrane G."/>
            <person name="Meng A."/>
            <person name="Brown T."/>
            <person name="Cohen L."/>
        </authorList>
    </citation>
    <scope>NUCLEOTIDE SEQUENCE</scope>
    <source>
        <strain evidence="5">CCMP1320</strain>
    </source>
</reference>
<name>A0A6S8LNM3_DUNTE</name>
<dbReference type="SMART" id="SM00855">
    <property type="entry name" value="PGAM"/>
    <property type="match status" value="1"/>
</dbReference>
<sequence length="558" mass="63643">MLRGFHAQQGYHGRSGRSSRQRCTAEQFSRQHPTSISAPFLQQQRRKRGHLPPPASLLDPSHHNGGYGITNGWAGPSMYGGDELAVLRSELQALRDQVHVLQQQQELGNRLLAQEMKRKLTKEDYDCLPHRIIILRHGESHGNVEKSTYCTQPDHSVGLTAKGRQQAIATGQYLRRMLEAAQNGRDINLFFMTSPYCRTLETTDAVMDAFENDQVVGLRQAVQLREQDFGNFQDPQRISQDLCDRNKFGRFWFRFPNGESGADVYDRLTIFEDHLTRDMFMGRFADTNLVLVTHGLTLRIFLMRWFHWSVDEFLQVYNPANCDPVVVEKLPWETVVEIQNQKYAHAKHVYYITSSSMAKLRGCQVDMCSYMPRHSGRIKDKWKAQRKRTGPPTVTSTSLPNPAYSDVPGQAQYPPYSDALHPQVPSPSGRKSPQPPMSPSQHVPHFSPSRPPTPYSNGVVPQYVHQHHLSSVDNEIALGHYQRHLQHLGDSNVLPRHGFKNKETAKRQLHDSVLLEQQYHDSPRNREEAGLQPHPPQPSQQHIEGEAPQNSYNAATVQ</sequence>
<dbReference type="InterPro" id="IPR029033">
    <property type="entry name" value="His_PPase_superfam"/>
</dbReference>
<feature type="binding site" evidence="2">
    <location>
        <begin position="136"/>
        <end position="143"/>
    </location>
    <ligand>
        <name>substrate</name>
    </ligand>
</feature>
<feature type="compositionally biased region" description="Polar residues" evidence="3">
    <location>
        <begin position="21"/>
        <end position="43"/>
    </location>
</feature>
<evidence type="ECO:0000256" key="1">
    <source>
        <dbReference type="PIRSR" id="PIRSR613078-1"/>
    </source>
</evidence>
<dbReference type="InterPro" id="IPR013078">
    <property type="entry name" value="His_Pase_superF_clade-1"/>
</dbReference>
<dbReference type="InterPro" id="IPR052765">
    <property type="entry name" value="PGM-Related"/>
</dbReference>